<organism evidence="3">
    <name type="scientific">Cacopsylla melanoneura</name>
    <dbReference type="NCBI Taxonomy" id="428564"/>
    <lineage>
        <taxon>Eukaryota</taxon>
        <taxon>Metazoa</taxon>
        <taxon>Ecdysozoa</taxon>
        <taxon>Arthropoda</taxon>
        <taxon>Hexapoda</taxon>
        <taxon>Insecta</taxon>
        <taxon>Pterygota</taxon>
        <taxon>Neoptera</taxon>
        <taxon>Paraneoptera</taxon>
        <taxon>Hemiptera</taxon>
        <taxon>Sternorrhyncha</taxon>
        <taxon>Psylloidea</taxon>
        <taxon>Psyllidae</taxon>
        <taxon>Psyllinae</taxon>
        <taxon>Cacopsylla</taxon>
    </lineage>
</organism>
<dbReference type="InterPro" id="IPR011009">
    <property type="entry name" value="Kinase-like_dom_sf"/>
</dbReference>
<feature type="compositionally biased region" description="Polar residues" evidence="1">
    <location>
        <begin position="845"/>
        <end position="860"/>
    </location>
</feature>
<accession>A0A8D9B8L2</accession>
<dbReference type="SUPFAM" id="SSF56112">
    <property type="entry name" value="Protein kinase-like (PK-like)"/>
    <property type="match status" value="1"/>
</dbReference>
<dbReference type="InterPro" id="IPR015897">
    <property type="entry name" value="CHK_kinase-like"/>
</dbReference>
<reference evidence="3" key="1">
    <citation type="submission" date="2021-05" db="EMBL/GenBank/DDBJ databases">
        <authorList>
            <person name="Alioto T."/>
            <person name="Alioto T."/>
            <person name="Gomez Garrido J."/>
        </authorList>
    </citation>
    <scope>NUCLEOTIDE SEQUENCE</scope>
</reference>
<dbReference type="Pfam" id="PF02958">
    <property type="entry name" value="EcKL"/>
    <property type="match status" value="2"/>
</dbReference>
<feature type="domain" description="CHK kinase-like" evidence="2">
    <location>
        <begin position="236"/>
        <end position="407"/>
    </location>
</feature>
<feature type="region of interest" description="Disordered" evidence="1">
    <location>
        <begin position="877"/>
        <end position="907"/>
    </location>
</feature>
<protein>
    <recommendedName>
        <fullName evidence="2">CHK kinase-like domain-containing protein</fullName>
    </recommendedName>
</protein>
<sequence length="1344" mass="156090">MDLQSKLENIFRNLIEKDSRFGNDNKFISLSVNNLDGSEASDDNSGKIYLGVLKFYDVVSNVFKSVNLFVKIQPKGKTNTECGDEMIRYDFKFHNEYVAYKHILPFLNEPFASQIEEPVSPFNKVGSKRFSLNEDKENAYTIEEFKNEIRYREIGKVNKKQHRHSWNHSTYERKKAEEKFYTIKPNSTFALDKCAKYYDRQMEEDAMKRQAHDGILKFFPEFYHGEINNHLDANIIVIENMLPAGFHTSNEAIFLDKERILLTLRTLGKFHASSYIAKYKNPNEFTKVVNMLRATGWTLPEYWDIYPNFLNKHLLRGVELLKNDTRYARQMVKFDAMLKNPKELFFKLMKVDEKIAVICHGDFCKNNILYKYETKDEEVEKSEPKSFNIDKKLKEKNTMLELEKLEKKKKIDDKVCVETYKMENQKIITEEEKFTNQFSVLKHDTQFGESHSIPQDVNTFSETQGFHRPKYDTIPCYKQNLDYLEKISVNRFYEDQRKENDTKQNSNNIKTKRKAFLDGILDTNSKTFLNTRELHSSIGVGVNKSNSPLLTKNAATHMKGLTYPKNQTISIEPQIAASKNTFITGLHCIENEGFEMTHHDSNEPFINENKKTQENISIPSTKIQLENSTKRIVRHDIEQKSSASKINENNPVISDRLQFLEEKYKQLEEIYNVNKCVLERKVVNMKIIEKLNEKKQILEEICKKIEKISQKQEMESKLYCSVNKLCQNIDNSETKRRLNSYLINHSTTYDQKKTDSIINEYPTQKQKIITQQNAKKTCNTQSVKKTSRISHTKHKIDQTTKSVDEKFDELYEQTFPNEIDCNYEEVFNDLSRRVSVSGDEKPSRPFTNGNESVELNSRCSTVSQISSMNTKLVSKINEKTPQSDGRNKPCSITAQSTTTQTNDTNSEYRTLSVKERRENLERSISLSNELKSFDKNQMKTKENKIITRSNSDINQIQFHSVLVSERNILLNDQTCDGASEKAAIIRDISKGLQTRPRSRIFTDSSWSIDECEEFPIHNNDVFGSTNYIQETNSNVTSKKYNEGDLTRSQSHVDLKSSKPRPVPMKRTISLVEDPIIAKTNYVTEKAEDANKENTGSNYNFDSLNRRPRGSFEKKMKFYLSSDEEINECQAKELPFKETQSYLSSSSRSIIDQRKANEQTFGYGQTVQTDNKLGKVFDKPKGNKSEADPNKVNMRTPICGSINIAQRVPVNSKMPTSHPNIVPEIIFFDLARMIYASPVIDLSFFLFLNVSHELRISCWDEFILTYHSSLRSSVPSEVPIPSMADLRKELKDKCIYGYFLCSFFLPWMMEEHPRQEVDQWIHHGGREGTEAIANILRFLIDRDLV</sequence>
<evidence type="ECO:0000313" key="3">
    <source>
        <dbReference type="EMBL" id="CAG6779161.1"/>
    </source>
</evidence>
<dbReference type="InterPro" id="IPR004119">
    <property type="entry name" value="EcKL"/>
</dbReference>
<proteinExistence type="predicted"/>
<name>A0A8D9B8L2_9HEMI</name>
<feature type="compositionally biased region" description="Low complexity" evidence="1">
    <location>
        <begin position="893"/>
        <end position="905"/>
    </location>
</feature>
<evidence type="ECO:0000256" key="1">
    <source>
        <dbReference type="SAM" id="MobiDB-lite"/>
    </source>
</evidence>
<dbReference type="PANTHER" id="PTHR11012">
    <property type="entry name" value="PROTEIN KINASE-LIKE DOMAIN-CONTAINING"/>
    <property type="match status" value="1"/>
</dbReference>
<dbReference type="EMBL" id="HBUF01612997">
    <property type="protein sequence ID" value="CAG6779161.1"/>
    <property type="molecule type" value="Transcribed_RNA"/>
</dbReference>
<dbReference type="SMART" id="SM00587">
    <property type="entry name" value="CHK"/>
    <property type="match status" value="1"/>
</dbReference>
<evidence type="ECO:0000259" key="2">
    <source>
        <dbReference type="SMART" id="SM00587"/>
    </source>
</evidence>
<feature type="region of interest" description="Disordered" evidence="1">
    <location>
        <begin position="835"/>
        <end position="860"/>
    </location>
</feature>
<dbReference type="PANTHER" id="PTHR11012:SF8">
    <property type="entry name" value="JUVENILE HORMONE-INDUCIBLE PROTEIN 26"/>
    <property type="match status" value="1"/>
</dbReference>